<accession>A0A1N6R6U8</accession>
<name>A0A1N6R6U8_9GAMM</name>
<sequence>MTAPTFYYELINGTYYLMDSGSIREFRSQYEMGAFVSDAVPEGNAVMVEVTRDNWQELYDSGVFF</sequence>
<dbReference type="EMBL" id="FTMN01000003">
    <property type="protein sequence ID" value="SIQ24640.1"/>
    <property type="molecule type" value="Genomic_DNA"/>
</dbReference>
<proteinExistence type="predicted"/>
<dbReference type="RefSeq" id="WP_076462341.1">
    <property type="nucleotide sequence ID" value="NZ_FTMN01000003.1"/>
</dbReference>
<organism evidence="1 2">
    <name type="scientific">Marinobacterium stanieri</name>
    <dbReference type="NCBI Taxonomy" id="49186"/>
    <lineage>
        <taxon>Bacteria</taxon>
        <taxon>Pseudomonadati</taxon>
        <taxon>Pseudomonadota</taxon>
        <taxon>Gammaproteobacteria</taxon>
        <taxon>Oceanospirillales</taxon>
        <taxon>Oceanospirillaceae</taxon>
        <taxon>Marinobacterium</taxon>
    </lineage>
</organism>
<evidence type="ECO:0000313" key="2">
    <source>
        <dbReference type="Proteomes" id="UP000186895"/>
    </source>
</evidence>
<dbReference type="Proteomes" id="UP000186895">
    <property type="component" value="Unassembled WGS sequence"/>
</dbReference>
<evidence type="ECO:0000313" key="1">
    <source>
        <dbReference type="EMBL" id="SIQ24640.1"/>
    </source>
</evidence>
<reference evidence="1 2" key="1">
    <citation type="submission" date="2017-01" db="EMBL/GenBank/DDBJ databases">
        <authorList>
            <person name="Mah S.A."/>
            <person name="Swanson W.J."/>
            <person name="Moy G.W."/>
            <person name="Vacquier V.D."/>
        </authorList>
    </citation>
    <scope>NUCLEOTIDE SEQUENCE [LARGE SCALE GENOMIC DNA]</scope>
    <source>
        <strain evidence="1 2">DSM 7027</strain>
    </source>
</reference>
<protein>
    <submittedName>
        <fullName evidence="1">Uncharacterized protein</fullName>
    </submittedName>
</protein>
<dbReference type="STRING" id="49186.SAMN05421647_103149"/>
<gene>
    <name evidence="1" type="ORF">SAMN05421647_103149</name>
</gene>
<keyword evidence="2" id="KW-1185">Reference proteome</keyword>
<dbReference type="AlphaFoldDB" id="A0A1N6R6U8"/>